<dbReference type="Pfam" id="PF00072">
    <property type="entry name" value="Response_reg"/>
    <property type="match status" value="1"/>
</dbReference>
<evidence type="ECO:0000313" key="8">
    <source>
        <dbReference type="EMBL" id="OGC62308.1"/>
    </source>
</evidence>
<accession>A0A1F4VZ64</accession>
<feature type="modified residue" description="4-aspartylphosphate" evidence="6">
    <location>
        <position position="56"/>
    </location>
</feature>
<evidence type="ECO:0000259" key="7">
    <source>
        <dbReference type="PROSITE" id="PS50110"/>
    </source>
</evidence>
<evidence type="ECO:0000256" key="3">
    <source>
        <dbReference type="ARBA" id="ARBA00023015"/>
    </source>
</evidence>
<dbReference type="SMART" id="SM00448">
    <property type="entry name" value="REC"/>
    <property type="match status" value="1"/>
</dbReference>
<organism evidence="8 9">
    <name type="scientific">candidate division WWE3 bacterium RIFCSPLOWO2_01_FULL_53_14</name>
    <dbReference type="NCBI Taxonomy" id="1802628"/>
    <lineage>
        <taxon>Bacteria</taxon>
        <taxon>Katanobacteria</taxon>
    </lineage>
</organism>
<dbReference type="Gene3D" id="3.40.50.2300">
    <property type="match status" value="1"/>
</dbReference>
<dbReference type="FunFam" id="3.40.50.2300:FF:000001">
    <property type="entry name" value="DNA-binding response regulator PhoB"/>
    <property type="match status" value="1"/>
</dbReference>
<dbReference type="PANTHER" id="PTHR44591">
    <property type="entry name" value="STRESS RESPONSE REGULATOR PROTEIN 1"/>
    <property type="match status" value="1"/>
</dbReference>
<dbReference type="InterPro" id="IPR011006">
    <property type="entry name" value="CheY-like_superfamily"/>
</dbReference>
<dbReference type="STRING" id="1802628.A2890_01415"/>
<dbReference type="EMBL" id="MEVL01000013">
    <property type="protein sequence ID" value="OGC62308.1"/>
    <property type="molecule type" value="Genomic_DNA"/>
</dbReference>
<dbReference type="Proteomes" id="UP000176967">
    <property type="component" value="Unassembled WGS sequence"/>
</dbReference>
<dbReference type="PANTHER" id="PTHR44591:SF3">
    <property type="entry name" value="RESPONSE REGULATORY DOMAIN-CONTAINING PROTEIN"/>
    <property type="match status" value="1"/>
</dbReference>
<dbReference type="GO" id="GO:0003677">
    <property type="term" value="F:DNA binding"/>
    <property type="evidence" value="ECO:0007669"/>
    <property type="project" value="UniProtKB-KW"/>
</dbReference>
<dbReference type="GO" id="GO:0000160">
    <property type="term" value="P:phosphorelay signal transduction system"/>
    <property type="evidence" value="ECO:0007669"/>
    <property type="project" value="UniProtKB-KW"/>
</dbReference>
<proteinExistence type="predicted"/>
<keyword evidence="2" id="KW-0902">Two-component regulatory system</keyword>
<comment type="caution">
    <text evidence="8">The sequence shown here is derived from an EMBL/GenBank/DDBJ whole genome shotgun (WGS) entry which is preliminary data.</text>
</comment>
<keyword evidence="4" id="KW-0238">DNA-binding</keyword>
<keyword evidence="3" id="KW-0805">Transcription regulation</keyword>
<dbReference type="PROSITE" id="PS50110">
    <property type="entry name" value="RESPONSE_REGULATORY"/>
    <property type="match status" value="1"/>
</dbReference>
<reference evidence="8 9" key="1">
    <citation type="journal article" date="2016" name="Nat. Commun.">
        <title>Thousands of microbial genomes shed light on interconnected biogeochemical processes in an aquifer system.</title>
        <authorList>
            <person name="Anantharaman K."/>
            <person name="Brown C.T."/>
            <person name="Hug L.A."/>
            <person name="Sharon I."/>
            <person name="Castelle C.J."/>
            <person name="Probst A.J."/>
            <person name="Thomas B.C."/>
            <person name="Singh A."/>
            <person name="Wilkins M.J."/>
            <person name="Karaoz U."/>
            <person name="Brodie E.L."/>
            <person name="Williams K.H."/>
            <person name="Hubbard S.S."/>
            <person name="Banfield J.F."/>
        </authorList>
    </citation>
    <scope>NUCLEOTIDE SEQUENCE [LARGE SCALE GENOMIC DNA]</scope>
</reference>
<evidence type="ECO:0000256" key="4">
    <source>
        <dbReference type="ARBA" id="ARBA00023125"/>
    </source>
</evidence>
<sequence length="139" mass="15603">MLRQMAKILIVEDDPLIARLYQKAFAFEGYDVEVAHDGEEGLKKTAEDKPVLILLDIMMPKMHGFEVMDRLKANEETKKIPVVVLTNLASPRDAETALSKGAVKYIVKSEYQPKQIVEMVKEILAGYTREEIPATAGVK</sequence>
<evidence type="ECO:0000256" key="5">
    <source>
        <dbReference type="ARBA" id="ARBA00023163"/>
    </source>
</evidence>
<evidence type="ECO:0000313" key="9">
    <source>
        <dbReference type="Proteomes" id="UP000176967"/>
    </source>
</evidence>
<dbReference type="SUPFAM" id="SSF52172">
    <property type="entry name" value="CheY-like"/>
    <property type="match status" value="1"/>
</dbReference>
<dbReference type="AlphaFoldDB" id="A0A1F4VZ64"/>
<keyword evidence="5" id="KW-0804">Transcription</keyword>
<name>A0A1F4VZ64_UNCKA</name>
<keyword evidence="1 6" id="KW-0597">Phosphoprotein</keyword>
<dbReference type="InterPro" id="IPR050595">
    <property type="entry name" value="Bact_response_regulator"/>
</dbReference>
<evidence type="ECO:0000256" key="6">
    <source>
        <dbReference type="PROSITE-ProRule" id="PRU00169"/>
    </source>
</evidence>
<protein>
    <recommendedName>
        <fullName evidence="7">Response regulatory domain-containing protein</fullName>
    </recommendedName>
</protein>
<gene>
    <name evidence="8" type="ORF">A2890_01415</name>
</gene>
<evidence type="ECO:0000256" key="2">
    <source>
        <dbReference type="ARBA" id="ARBA00023012"/>
    </source>
</evidence>
<evidence type="ECO:0000256" key="1">
    <source>
        <dbReference type="ARBA" id="ARBA00022553"/>
    </source>
</evidence>
<dbReference type="InterPro" id="IPR001789">
    <property type="entry name" value="Sig_transdc_resp-reg_receiver"/>
</dbReference>
<feature type="domain" description="Response regulatory" evidence="7">
    <location>
        <begin position="7"/>
        <end position="123"/>
    </location>
</feature>